<feature type="compositionally biased region" description="Basic and acidic residues" evidence="1">
    <location>
        <begin position="180"/>
        <end position="199"/>
    </location>
</feature>
<dbReference type="EMBL" id="JAIWYP010000004">
    <property type="protein sequence ID" value="KAH3840685.1"/>
    <property type="molecule type" value="Genomic_DNA"/>
</dbReference>
<proteinExistence type="predicted"/>
<sequence length="400" mass="44934">MLVSNKQDNHILLRLLVENSDYYSNENFFKDSRLFQANFKSLVQDALTIYSSCELAHIYALSAVLGKTLNLYYPPQVDSYTSSQPYNLRIVGRGVTDMHTDLTLMWTMCRFDVRAFKPIHFVPLVDITGPNNIFVTVDMLDIDRACFNDDSHNEFNGTQTVVVDDDVDDDDCNEDDDVTDNDREGHNDDNYGDHNHGQDDDVGQSVLSGDKTLSDLASKYDCVIHVAKKPGPAANVIHVDENLGKNSTNDIEKTTDLEVAYVGKLENSFLETNKVIALLTNTVKGIDKIPLGLKSNVYFVMNNGDNHHKRNKNKRSSFNDDCGVWDSNTGASPKSFYVRDSDGDLTMLYKRNGQFCTRKKECGQCVYEPLENQPVGNEIVCKDIMSHSSLTDVTKNECLG</sequence>
<protein>
    <submittedName>
        <fullName evidence="2">Uncharacterized protein</fullName>
    </submittedName>
</protein>
<accession>A0A9D4KJG9</accession>
<dbReference type="AlphaFoldDB" id="A0A9D4KJG9"/>
<feature type="compositionally biased region" description="Acidic residues" evidence="1">
    <location>
        <begin position="163"/>
        <end position="179"/>
    </location>
</feature>
<organism evidence="2 3">
    <name type="scientific">Dreissena polymorpha</name>
    <name type="common">Zebra mussel</name>
    <name type="synonym">Mytilus polymorpha</name>
    <dbReference type="NCBI Taxonomy" id="45954"/>
    <lineage>
        <taxon>Eukaryota</taxon>
        <taxon>Metazoa</taxon>
        <taxon>Spiralia</taxon>
        <taxon>Lophotrochozoa</taxon>
        <taxon>Mollusca</taxon>
        <taxon>Bivalvia</taxon>
        <taxon>Autobranchia</taxon>
        <taxon>Heteroconchia</taxon>
        <taxon>Euheterodonta</taxon>
        <taxon>Imparidentia</taxon>
        <taxon>Neoheterodontei</taxon>
        <taxon>Myida</taxon>
        <taxon>Dreissenoidea</taxon>
        <taxon>Dreissenidae</taxon>
        <taxon>Dreissena</taxon>
    </lineage>
</organism>
<comment type="caution">
    <text evidence="2">The sequence shown here is derived from an EMBL/GenBank/DDBJ whole genome shotgun (WGS) entry which is preliminary data.</text>
</comment>
<gene>
    <name evidence="2" type="ORF">DPMN_114139</name>
</gene>
<name>A0A9D4KJG9_DREPO</name>
<reference evidence="2" key="2">
    <citation type="submission" date="2020-11" db="EMBL/GenBank/DDBJ databases">
        <authorList>
            <person name="McCartney M.A."/>
            <person name="Auch B."/>
            <person name="Kono T."/>
            <person name="Mallez S."/>
            <person name="Becker A."/>
            <person name="Gohl D.M."/>
            <person name="Silverstein K.A.T."/>
            <person name="Koren S."/>
            <person name="Bechman K.B."/>
            <person name="Herman A."/>
            <person name="Abrahante J.E."/>
            <person name="Garbe J."/>
        </authorList>
    </citation>
    <scope>NUCLEOTIDE SEQUENCE</scope>
    <source>
        <strain evidence="2">Duluth1</strain>
        <tissue evidence="2">Whole animal</tissue>
    </source>
</reference>
<evidence type="ECO:0000313" key="2">
    <source>
        <dbReference type="EMBL" id="KAH3840685.1"/>
    </source>
</evidence>
<evidence type="ECO:0000313" key="3">
    <source>
        <dbReference type="Proteomes" id="UP000828390"/>
    </source>
</evidence>
<dbReference type="Proteomes" id="UP000828390">
    <property type="component" value="Unassembled WGS sequence"/>
</dbReference>
<keyword evidence="3" id="KW-1185">Reference proteome</keyword>
<reference evidence="2" key="1">
    <citation type="journal article" date="2019" name="bioRxiv">
        <title>The Genome of the Zebra Mussel, Dreissena polymorpha: A Resource for Invasive Species Research.</title>
        <authorList>
            <person name="McCartney M.A."/>
            <person name="Auch B."/>
            <person name="Kono T."/>
            <person name="Mallez S."/>
            <person name="Zhang Y."/>
            <person name="Obille A."/>
            <person name="Becker A."/>
            <person name="Abrahante J.E."/>
            <person name="Garbe J."/>
            <person name="Badalamenti J.P."/>
            <person name="Herman A."/>
            <person name="Mangelson H."/>
            <person name="Liachko I."/>
            <person name="Sullivan S."/>
            <person name="Sone E.D."/>
            <person name="Koren S."/>
            <person name="Silverstein K.A.T."/>
            <person name="Beckman K.B."/>
            <person name="Gohl D.M."/>
        </authorList>
    </citation>
    <scope>NUCLEOTIDE SEQUENCE</scope>
    <source>
        <strain evidence="2">Duluth1</strain>
        <tissue evidence="2">Whole animal</tissue>
    </source>
</reference>
<evidence type="ECO:0000256" key="1">
    <source>
        <dbReference type="SAM" id="MobiDB-lite"/>
    </source>
</evidence>
<feature type="region of interest" description="Disordered" evidence="1">
    <location>
        <begin position="158"/>
        <end position="208"/>
    </location>
</feature>